<accession>A0ABU6ALB7</accession>
<dbReference type="InterPro" id="IPR050950">
    <property type="entry name" value="HTH-type_LysR_regulators"/>
</dbReference>
<dbReference type="PRINTS" id="PR00039">
    <property type="entry name" value="HTHLYSR"/>
</dbReference>
<dbReference type="InterPro" id="IPR005119">
    <property type="entry name" value="LysR_subst-bd"/>
</dbReference>
<dbReference type="InterPro" id="IPR000847">
    <property type="entry name" value="LysR_HTH_N"/>
</dbReference>
<dbReference type="PROSITE" id="PS50931">
    <property type="entry name" value="HTH_LYSR"/>
    <property type="match status" value="1"/>
</dbReference>
<gene>
    <name evidence="6" type="ORF">R4I43_33565</name>
</gene>
<evidence type="ECO:0000256" key="2">
    <source>
        <dbReference type="ARBA" id="ARBA00023015"/>
    </source>
</evidence>
<dbReference type="Pfam" id="PF00126">
    <property type="entry name" value="HTH_1"/>
    <property type="match status" value="1"/>
</dbReference>
<dbReference type="EMBL" id="JAWLNX010000043">
    <property type="protein sequence ID" value="MEB3372341.1"/>
    <property type="molecule type" value="Genomic_DNA"/>
</dbReference>
<dbReference type="SUPFAM" id="SSF46785">
    <property type="entry name" value="Winged helix' DNA-binding domain"/>
    <property type="match status" value="1"/>
</dbReference>
<dbReference type="RefSeq" id="WP_324269761.1">
    <property type="nucleotide sequence ID" value="NZ_JAWLNX010000043.1"/>
</dbReference>
<evidence type="ECO:0000313" key="7">
    <source>
        <dbReference type="Proteomes" id="UP001327093"/>
    </source>
</evidence>
<keyword evidence="7" id="KW-1185">Reference proteome</keyword>
<keyword evidence="4" id="KW-0804">Transcription</keyword>
<dbReference type="CDD" id="cd05466">
    <property type="entry name" value="PBP2_LTTR_substrate"/>
    <property type="match status" value="1"/>
</dbReference>
<reference evidence="6 7" key="1">
    <citation type="submission" date="2023-10" db="EMBL/GenBank/DDBJ databases">
        <title>Saccharopolyspora sp. nov., isolated from mangrove soil.</title>
        <authorList>
            <person name="Lu Y."/>
            <person name="Liu W."/>
        </authorList>
    </citation>
    <scope>NUCLEOTIDE SEQUENCE [LARGE SCALE GENOMIC DNA]</scope>
    <source>
        <strain evidence="6 7">S2-29</strain>
    </source>
</reference>
<dbReference type="SUPFAM" id="SSF53850">
    <property type="entry name" value="Periplasmic binding protein-like II"/>
    <property type="match status" value="1"/>
</dbReference>
<evidence type="ECO:0000256" key="4">
    <source>
        <dbReference type="ARBA" id="ARBA00023163"/>
    </source>
</evidence>
<dbReference type="InterPro" id="IPR036390">
    <property type="entry name" value="WH_DNA-bd_sf"/>
</dbReference>
<proteinExistence type="inferred from homology"/>
<evidence type="ECO:0000259" key="5">
    <source>
        <dbReference type="PROSITE" id="PS50931"/>
    </source>
</evidence>
<comment type="similarity">
    <text evidence="1">Belongs to the LysR transcriptional regulatory family.</text>
</comment>
<sequence length="302" mass="32259">MDARHLECFLAIVDHDGFGRAANHLHIAQPSLSQTIAALERDLGVKLFHRLGRGVVLSDSGAKLIEPARQVLRDLATARATMNSMKGLHRGRVEMISMPSPGIEPLGSLTREFSHRHPGLSIRVDAAFTAAEVVERVRQGAAELGLCGSPEPLHPPGVNALPLEAQDFVLVQAPIDGSSDSSDDDPVSMADLAGARVIVTPEHSVMRKIIDDVLAEGTDIHIVAEVAHRTSILPLVLEGVGLAILPESWAPLARRTGARVRRLISAPQLHVALVSRSAPLTPAAQAFLRVAESHAAVRNRTA</sequence>
<evidence type="ECO:0000256" key="1">
    <source>
        <dbReference type="ARBA" id="ARBA00009437"/>
    </source>
</evidence>
<feature type="domain" description="HTH lysR-type" evidence="5">
    <location>
        <begin position="1"/>
        <end position="58"/>
    </location>
</feature>
<dbReference type="Gene3D" id="1.10.10.10">
    <property type="entry name" value="Winged helix-like DNA-binding domain superfamily/Winged helix DNA-binding domain"/>
    <property type="match status" value="1"/>
</dbReference>
<protein>
    <submittedName>
        <fullName evidence="6">LysR family transcriptional regulator</fullName>
    </submittedName>
</protein>
<keyword evidence="3" id="KW-0238">DNA-binding</keyword>
<dbReference type="Pfam" id="PF03466">
    <property type="entry name" value="LysR_substrate"/>
    <property type="match status" value="1"/>
</dbReference>
<dbReference type="PANTHER" id="PTHR30419">
    <property type="entry name" value="HTH-TYPE TRANSCRIPTIONAL REGULATOR YBHD"/>
    <property type="match status" value="1"/>
</dbReference>
<keyword evidence="2" id="KW-0805">Transcription regulation</keyword>
<comment type="caution">
    <text evidence="6">The sequence shown here is derived from an EMBL/GenBank/DDBJ whole genome shotgun (WGS) entry which is preliminary data.</text>
</comment>
<name>A0ABU6ALB7_9PSEU</name>
<evidence type="ECO:0000256" key="3">
    <source>
        <dbReference type="ARBA" id="ARBA00023125"/>
    </source>
</evidence>
<dbReference type="Gene3D" id="3.40.190.290">
    <property type="match status" value="1"/>
</dbReference>
<dbReference type="InterPro" id="IPR036388">
    <property type="entry name" value="WH-like_DNA-bd_sf"/>
</dbReference>
<dbReference type="Proteomes" id="UP001327093">
    <property type="component" value="Unassembled WGS sequence"/>
</dbReference>
<evidence type="ECO:0000313" key="6">
    <source>
        <dbReference type="EMBL" id="MEB3372341.1"/>
    </source>
</evidence>
<organism evidence="6 7">
    <name type="scientific">Saccharopolyspora mangrovi</name>
    <dbReference type="NCBI Taxonomy" id="3082379"/>
    <lineage>
        <taxon>Bacteria</taxon>
        <taxon>Bacillati</taxon>
        <taxon>Actinomycetota</taxon>
        <taxon>Actinomycetes</taxon>
        <taxon>Pseudonocardiales</taxon>
        <taxon>Pseudonocardiaceae</taxon>
        <taxon>Saccharopolyspora</taxon>
    </lineage>
</organism>